<accession>A0ABU0J8J3</accession>
<dbReference type="Gene3D" id="3.40.30.10">
    <property type="entry name" value="Glutaredoxin"/>
    <property type="match status" value="1"/>
</dbReference>
<dbReference type="CDD" id="cd02947">
    <property type="entry name" value="TRX_family"/>
    <property type="match status" value="1"/>
</dbReference>
<gene>
    <name evidence="4" type="ORF">QO011_003611</name>
</gene>
<feature type="signal peptide" evidence="2">
    <location>
        <begin position="1"/>
        <end position="20"/>
    </location>
</feature>
<keyword evidence="2" id="KW-0732">Signal</keyword>
<reference evidence="4 5" key="1">
    <citation type="submission" date="2023-07" db="EMBL/GenBank/DDBJ databases">
        <title>Genomic Encyclopedia of Type Strains, Phase IV (KMG-IV): sequencing the most valuable type-strain genomes for metagenomic binning, comparative biology and taxonomic classification.</title>
        <authorList>
            <person name="Goeker M."/>
        </authorList>
    </citation>
    <scope>NUCLEOTIDE SEQUENCE [LARGE SCALE GENOMIC DNA]</scope>
    <source>
        <strain evidence="4 5">DSM 19619</strain>
    </source>
</reference>
<organism evidence="4 5">
    <name type="scientific">Labrys wisconsinensis</name>
    <dbReference type="NCBI Taxonomy" id="425677"/>
    <lineage>
        <taxon>Bacteria</taxon>
        <taxon>Pseudomonadati</taxon>
        <taxon>Pseudomonadota</taxon>
        <taxon>Alphaproteobacteria</taxon>
        <taxon>Hyphomicrobiales</taxon>
        <taxon>Xanthobacteraceae</taxon>
        <taxon>Labrys</taxon>
    </lineage>
</organism>
<evidence type="ECO:0000313" key="4">
    <source>
        <dbReference type="EMBL" id="MDQ0470592.1"/>
    </source>
</evidence>
<sequence>MLDRRALLLAGIAAVLPALAAAAEHHAYTPEAFAAARKAGRPILVEITAPWCPTCRAQKPILARLTAAPQFRDLQVFEVDFDSQKEAVRALGARMQSTLIVFRGDTELGRSVGDTDAGSIGSLLGRLT</sequence>
<dbReference type="PROSITE" id="PS51352">
    <property type="entry name" value="THIOREDOXIN_2"/>
    <property type="match status" value="1"/>
</dbReference>
<dbReference type="GO" id="GO:0016853">
    <property type="term" value="F:isomerase activity"/>
    <property type="evidence" value="ECO:0007669"/>
    <property type="project" value="UniProtKB-KW"/>
</dbReference>
<evidence type="ECO:0000256" key="2">
    <source>
        <dbReference type="SAM" id="SignalP"/>
    </source>
</evidence>
<proteinExistence type="predicted"/>
<dbReference type="InterPro" id="IPR006311">
    <property type="entry name" value="TAT_signal"/>
</dbReference>
<dbReference type="PROSITE" id="PS00194">
    <property type="entry name" value="THIOREDOXIN_1"/>
    <property type="match status" value="1"/>
</dbReference>
<dbReference type="InterPro" id="IPR036249">
    <property type="entry name" value="Thioredoxin-like_sf"/>
</dbReference>
<evidence type="ECO:0000259" key="3">
    <source>
        <dbReference type="PROSITE" id="PS51352"/>
    </source>
</evidence>
<evidence type="ECO:0000313" key="5">
    <source>
        <dbReference type="Proteomes" id="UP001242480"/>
    </source>
</evidence>
<feature type="chain" id="PRO_5047021597" evidence="2">
    <location>
        <begin position="21"/>
        <end position="128"/>
    </location>
</feature>
<keyword evidence="1" id="KW-0676">Redox-active center</keyword>
<keyword evidence="4" id="KW-0413">Isomerase</keyword>
<protein>
    <submittedName>
        <fullName evidence="4">Thiol-disulfide isomerase/thioredoxin</fullName>
    </submittedName>
</protein>
<comment type="caution">
    <text evidence="4">The sequence shown here is derived from an EMBL/GenBank/DDBJ whole genome shotgun (WGS) entry which is preliminary data.</text>
</comment>
<dbReference type="RefSeq" id="WP_307274679.1">
    <property type="nucleotide sequence ID" value="NZ_JAUSVX010000006.1"/>
</dbReference>
<keyword evidence="5" id="KW-1185">Reference proteome</keyword>
<dbReference type="EMBL" id="JAUSVX010000006">
    <property type="protein sequence ID" value="MDQ0470592.1"/>
    <property type="molecule type" value="Genomic_DNA"/>
</dbReference>
<feature type="domain" description="Thioredoxin" evidence="3">
    <location>
        <begin position="10"/>
        <end position="128"/>
    </location>
</feature>
<dbReference type="InterPro" id="IPR013766">
    <property type="entry name" value="Thioredoxin_domain"/>
</dbReference>
<dbReference type="Proteomes" id="UP001242480">
    <property type="component" value="Unassembled WGS sequence"/>
</dbReference>
<name>A0ABU0J8J3_9HYPH</name>
<dbReference type="SUPFAM" id="SSF52833">
    <property type="entry name" value="Thioredoxin-like"/>
    <property type="match status" value="1"/>
</dbReference>
<evidence type="ECO:0000256" key="1">
    <source>
        <dbReference type="ARBA" id="ARBA00023284"/>
    </source>
</evidence>
<dbReference type="PROSITE" id="PS51318">
    <property type="entry name" value="TAT"/>
    <property type="match status" value="1"/>
</dbReference>
<dbReference type="Pfam" id="PF00085">
    <property type="entry name" value="Thioredoxin"/>
    <property type="match status" value="1"/>
</dbReference>
<dbReference type="InterPro" id="IPR017937">
    <property type="entry name" value="Thioredoxin_CS"/>
</dbReference>